<dbReference type="HOGENOM" id="CLU_1899327_0_0_1"/>
<keyword evidence="5" id="KW-1185">Reference proteome</keyword>
<dbReference type="Proteomes" id="UP000265566">
    <property type="component" value="Chromosome 7"/>
</dbReference>
<feature type="domain" description="KIB1-4 beta-propeller" evidence="1">
    <location>
        <begin position="4"/>
        <end position="102"/>
    </location>
</feature>
<reference evidence="6" key="4">
    <citation type="journal article" date="2018" name="Nat. Plants">
        <title>Whole-genome landscape of Medicago truncatula symbiotic genes.</title>
        <authorList>
            <person name="Pecrix Y."/>
            <person name="Staton S.E."/>
            <person name="Sallet E."/>
            <person name="Lelandais-Briere C."/>
            <person name="Moreau S."/>
            <person name="Carrere S."/>
            <person name="Blein T."/>
            <person name="Jardinaud M.F."/>
            <person name="Latrasse D."/>
            <person name="Zouine M."/>
            <person name="Zahm M."/>
            <person name="Kreplak J."/>
            <person name="Mayjonade B."/>
            <person name="Satge C."/>
            <person name="Perez M."/>
            <person name="Cauet S."/>
            <person name="Marande W."/>
            <person name="Chantry-Darmon C."/>
            <person name="Lopez-Roques C."/>
            <person name="Bouchez O."/>
            <person name="Berard A."/>
            <person name="Debelle F."/>
            <person name="Munos S."/>
            <person name="Bendahmane A."/>
            <person name="Berges H."/>
            <person name="Niebel A."/>
            <person name="Buitink J."/>
            <person name="Frugier F."/>
            <person name="Benhamed M."/>
            <person name="Crespi M."/>
            <person name="Gouzy J."/>
            <person name="Gamas P."/>
        </authorList>
    </citation>
    <scope>NUCLEOTIDE SEQUENCE [LARGE SCALE GENOMIC DNA]</scope>
    <source>
        <strain evidence="6">cv. Jemalong A17</strain>
    </source>
</reference>
<dbReference type="Pfam" id="PF03478">
    <property type="entry name" value="Beta-prop_KIB1-4"/>
    <property type="match status" value="1"/>
</dbReference>
<gene>
    <name evidence="2" type="ordered locus">MTR_7g096760</name>
    <name evidence="3" type="ORF">MtrunA17_Chr7g0261161</name>
</gene>
<proteinExistence type="predicted"/>
<evidence type="ECO:0000313" key="2">
    <source>
        <dbReference type="EMBL" id="KEH23913.1"/>
    </source>
</evidence>
<reference evidence="3" key="5">
    <citation type="journal article" date="2018" name="Nat. Plants">
        <title>Whole-genome landscape of Medicago truncatula symbiotic genes.</title>
        <authorList>
            <person name="Pecrix Y."/>
            <person name="Gamas P."/>
            <person name="Carrere S."/>
        </authorList>
    </citation>
    <scope>NUCLEOTIDE SEQUENCE</scope>
    <source>
        <tissue evidence="3">Leaves</tissue>
    </source>
</reference>
<accession>A0A072U476</accession>
<dbReference type="InterPro" id="IPR005174">
    <property type="entry name" value="KIB1-4_b-propeller"/>
</dbReference>
<dbReference type="EnsemblPlants" id="KEH23913">
    <property type="protein sequence ID" value="KEH23913"/>
    <property type="gene ID" value="MTR_7g096760"/>
</dbReference>
<reference evidence="4" key="3">
    <citation type="submission" date="2015-04" db="UniProtKB">
        <authorList>
            <consortium name="EnsemblPlants"/>
        </authorList>
    </citation>
    <scope>IDENTIFICATION</scope>
    <source>
        <strain evidence="4">cv. Jemalong A17</strain>
    </source>
</reference>
<dbReference type="AlphaFoldDB" id="A0A072U476"/>
<name>A0A072U476_MEDTR</name>
<evidence type="ECO:0000313" key="5">
    <source>
        <dbReference type="Proteomes" id="UP000002051"/>
    </source>
</evidence>
<dbReference type="PANTHER" id="PTHR47123:SF28">
    <property type="entry name" value="F-BOX DOMAIN-CONTAINING PROTEIN"/>
    <property type="match status" value="1"/>
</dbReference>
<reference evidence="2 5" key="2">
    <citation type="journal article" date="2014" name="BMC Genomics">
        <title>An improved genome release (version Mt4.0) for the model legume Medicago truncatula.</title>
        <authorList>
            <person name="Tang H."/>
            <person name="Krishnakumar V."/>
            <person name="Bidwell S."/>
            <person name="Rosen B."/>
            <person name="Chan A."/>
            <person name="Zhou S."/>
            <person name="Gentzbittel L."/>
            <person name="Childs K.L."/>
            <person name="Yandell M."/>
            <person name="Gundlach H."/>
            <person name="Mayer K.F."/>
            <person name="Schwartz D.C."/>
            <person name="Town C.D."/>
        </authorList>
    </citation>
    <scope>GENOME REANNOTATION</scope>
    <source>
        <strain evidence="2">A17</strain>
        <strain evidence="4 5">cv. Jemalong A17</strain>
    </source>
</reference>
<evidence type="ECO:0000259" key="1">
    <source>
        <dbReference type="Pfam" id="PF03478"/>
    </source>
</evidence>
<evidence type="ECO:0000313" key="3">
    <source>
        <dbReference type="EMBL" id="RHN48195.1"/>
    </source>
</evidence>
<reference evidence="2 5" key="1">
    <citation type="journal article" date="2011" name="Nature">
        <title>The Medicago genome provides insight into the evolution of rhizobial symbioses.</title>
        <authorList>
            <person name="Young N.D."/>
            <person name="Debelle F."/>
            <person name="Oldroyd G.E."/>
            <person name="Geurts R."/>
            <person name="Cannon S.B."/>
            <person name="Udvardi M.K."/>
            <person name="Benedito V.A."/>
            <person name="Mayer K.F."/>
            <person name="Gouzy J."/>
            <person name="Schoof H."/>
            <person name="Van de Peer Y."/>
            <person name="Proost S."/>
            <person name="Cook D.R."/>
            <person name="Meyers B.C."/>
            <person name="Spannagl M."/>
            <person name="Cheung F."/>
            <person name="De Mita S."/>
            <person name="Krishnakumar V."/>
            <person name="Gundlach H."/>
            <person name="Zhou S."/>
            <person name="Mudge J."/>
            <person name="Bharti A.K."/>
            <person name="Murray J.D."/>
            <person name="Naoumkina M.A."/>
            <person name="Rosen B."/>
            <person name="Silverstein K.A."/>
            <person name="Tang H."/>
            <person name="Rombauts S."/>
            <person name="Zhao P.X."/>
            <person name="Zhou P."/>
            <person name="Barbe V."/>
            <person name="Bardou P."/>
            <person name="Bechner M."/>
            <person name="Bellec A."/>
            <person name="Berger A."/>
            <person name="Berges H."/>
            <person name="Bidwell S."/>
            <person name="Bisseling T."/>
            <person name="Choisne N."/>
            <person name="Couloux A."/>
            <person name="Denny R."/>
            <person name="Deshpande S."/>
            <person name="Dai X."/>
            <person name="Doyle J.J."/>
            <person name="Dudez A.M."/>
            <person name="Farmer A.D."/>
            <person name="Fouteau S."/>
            <person name="Franken C."/>
            <person name="Gibelin C."/>
            <person name="Gish J."/>
            <person name="Goldstein S."/>
            <person name="Gonzalez A.J."/>
            <person name="Green P.J."/>
            <person name="Hallab A."/>
            <person name="Hartog M."/>
            <person name="Hua A."/>
            <person name="Humphray S.J."/>
            <person name="Jeong D.H."/>
            <person name="Jing Y."/>
            <person name="Jocker A."/>
            <person name="Kenton S.M."/>
            <person name="Kim D.J."/>
            <person name="Klee K."/>
            <person name="Lai H."/>
            <person name="Lang C."/>
            <person name="Lin S."/>
            <person name="Macmil S.L."/>
            <person name="Magdelenat G."/>
            <person name="Matthews L."/>
            <person name="McCorrison J."/>
            <person name="Monaghan E.L."/>
            <person name="Mun J.H."/>
            <person name="Najar F.Z."/>
            <person name="Nicholson C."/>
            <person name="Noirot C."/>
            <person name="O'Bleness M."/>
            <person name="Paule C.R."/>
            <person name="Poulain J."/>
            <person name="Prion F."/>
            <person name="Qin B."/>
            <person name="Qu C."/>
            <person name="Retzel E.F."/>
            <person name="Riddle C."/>
            <person name="Sallet E."/>
            <person name="Samain S."/>
            <person name="Samson N."/>
            <person name="Sanders I."/>
            <person name="Saurat O."/>
            <person name="Scarpelli C."/>
            <person name="Schiex T."/>
            <person name="Segurens B."/>
            <person name="Severin A.J."/>
            <person name="Sherrier D.J."/>
            <person name="Shi R."/>
            <person name="Sims S."/>
            <person name="Singer S.R."/>
            <person name="Sinharoy S."/>
            <person name="Sterck L."/>
            <person name="Viollet A."/>
            <person name="Wang B.B."/>
            <person name="Wang K."/>
            <person name="Wang M."/>
            <person name="Wang X."/>
            <person name="Warfsmann J."/>
            <person name="Weissenbach J."/>
            <person name="White D.D."/>
            <person name="White J.D."/>
            <person name="Wiley G.B."/>
            <person name="Wincker P."/>
            <person name="Xing Y."/>
            <person name="Yang L."/>
            <person name="Yao Z."/>
            <person name="Ying F."/>
            <person name="Zhai J."/>
            <person name="Zhou L."/>
            <person name="Zuber A."/>
            <person name="Denarie J."/>
            <person name="Dixon R.A."/>
            <person name="May G.D."/>
            <person name="Schwartz D.C."/>
            <person name="Rogers J."/>
            <person name="Quetier F."/>
            <person name="Town C.D."/>
            <person name="Roe B.A."/>
        </authorList>
    </citation>
    <scope>NUCLEOTIDE SEQUENCE [LARGE SCALE GENOMIC DNA]</scope>
    <source>
        <strain evidence="2">A17</strain>
        <strain evidence="4 5">cv. Jemalong A17</strain>
    </source>
</reference>
<protein>
    <recommendedName>
        <fullName evidence="1">KIB1-4 beta-propeller domain-containing protein</fullName>
    </recommendedName>
</protein>
<dbReference type="InterPro" id="IPR051304">
    <property type="entry name" value="SCF_F-box_domain"/>
</dbReference>
<sequence>MGTIFWINNALSLKLVQFSPKNFFCGEKSNIWKNHVAYNKQLVEFDGNLCVVDMYIDDERFYKLGHFLKAIRVKVYKLDQEWGKWLYVKDLGDMFRLFWVKTQTLHCWLEIITDVKEIAIWPRLAWGNCKTSPS</sequence>
<dbReference type="PANTHER" id="PTHR47123">
    <property type="entry name" value="F-BOX PROTEIN SKIP23"/>
    <property type="match status" value="1"/>
</dbReference>
<evidence type="ECO:0000313" key="4">
    <source>
        <dbReference type="EnsemblPlants" id="KEH23913"/>
    </source>
</evidence>
<dbReference type="EMBL" id="PSQE01000007">
    <property type="protein sequence ID" value="RHN48195.1"/>
    <property type="molecule type" value="Genomic_DNA"/>
</dbReference>
<organism evidence="2 5">
    <name type="scientific">Medicago truncatula</name>
    <name type="common">Barrel medic</name>
    <name type="synonym">Medicago tribuloides</name>
    <dbReference type="NCBI Taxonomy" id="3880"/>
    <lineage>
        <taxon>Eukaryota</taxon>
        <taxon>Viridiplantae</taxon>
        <taxon>Streptophyta</taxon>
        <taxon>Embryophyta</taxon>
        <taxon>Tracheophyta</taxon>
        <taxon>Spermatophyta</taxon>
        <taxon>Magnoliopsida</taxon>
        <taxon>eudicotyledons</taxon>
        <taxon>Gunneridae</taxon>
        <taxon>Pentapetalae</taxon>
        <taxon>rosids</taxon>
        <taxon>fabids</taxon>
        <taxon>Fabales</taxon>
        <taxon>Fabaceae</taxon>
        <taxon>Papilionoideae</taxon>
        <taxon>50 kb inversion clade</taxon>
        <taxon>NPAAA clade</taxon>
        <taxon>Hologalegina</taxon>
        <taxon>IRL clade</taxon>
        <taxon>Trifolieae</taxon>
        <taxon>Medicago</taxon>
    </lineage>
</organism>
<dbReference type="Proteomes" id="UP000002051">
    <property type="component" value="Unassembled WGS sequence"/>
</dbReference>
<dbReference type="EMBL" id="CM001223">
    <property type="protein sequence ID" value="KEH23913.1"/>
    <property type="molecule type" value="Genomic_DNA"/>
</dbReference>
<evidence type="ECO:0000313" key="6">
    <source>
        <dbReference type="Proteomes" id="UP000265566"/>
    </source>
</evidence>
<dbReference type="Gramene" id="rna42884">
    <property type="protein sequence ID" value="RHN48195.1"/>
    <property type="gene ID" value="gene42884"/>
</dbReference>